<keyword evidence="3" id="KW-1185">Reference proteome</keyword>
<name>A0A0P7BFK3_9HYPO</name>
<evidence type="ECO:0000313" key="2">
    <source>
        <dbReference type="EMBL" id="KPM41818.1"/>
    </source>
</evidence>
<feature type="compositionally biased region" description="Polar residues" evidence="1">
    <location>
        <begin position="1"/>
        <end position="10"/>
    </location>
</feature>
<organism evidence="2 3">
    <name type="scientific">Neonectria ditissima</name>
    <dbReference type="NCBI Taxonomy" id="78410"/>
    <lineage>
        <taxon>Eukaryota</taxon>
        <taxon>Fungi</taxon>
        <taxon>Dikarya</taxon>
        <taxon>Ascomycota</taxon>
        <taxon>Pezizomycotina</taxon>
        <taxon>Sordariomycetes</taxon>
        <taxon>Hypocreomycetidae</taxon>
        <taxon>Hypocreales</taxon>
        <taxon>Nectriaceae</taxon>
        <taxon>Neonectria</taxon>
    </lineage>
</organism>
<gene>
    <name evidence="2" type="ORF">AK830_g4712</name>
</gene>
<dbReference type="Proteomes" id="UP000050424">
    <property type="component" value="Unassembled WGS sequence"/>
</dbReference>
<dbReference type="EMBL" id="LKCW01000058">
    <property type="protein sequence ID" value="KPM41818.1"/>
    <property type="molecule type" value="Genomic_DNA"/>
</dbReference>
<comment type="caution">
    <text evidence="2">The sequence shown here is derived from an EMBL/GenBank/DDBJ whole genome shotgun (WGS) entry which is preliminary data.</text>
</comment>
<proteinExistence type="predicted"/>
<reference evidence="2 3" key="1">
    <citation type="submission" date="2015-09" db="EMBL/GenBank/DDBJ databases">
        <title>Draft genome of a European isolate of the apple canker pathogen Neonectria ditissima.</title>
        <authorList>
            <person name="Gomez-Cortecero A."/>
            <person name="Harrison R.J."/>
            <person name="Armitage A.D."/>
        </authorList>
    </citation>
    <scope>NUCLEOTIDE SEQUENCE [LARGE SCALE GENOMIC DNA]</scope>
    <source>
        <strain evidence="2 3">R09/05</strain>
    </source>
</reference>
<evidence type="ECO:0000256" key="1">
    <source>
        <dbReference type="SAM" id="MobiDB-lite"/>
    </source>
</evidence>
<sequence>MSTSEGSSHAPTPGPQPTHKAEKVTNETLASMWMAIAVEIDDLSVKMDKNMDSFNKNMDSFDKNMDSFYKQANSSVKALNDFAKTSLEGFENLHNKLDSINAGQQNSMRLSMNRQIAITHTNGPFIPLLDRSTVEPIDGFPKTVEELWALEESELDRILIAIGITIRDSYSISMKREILMESFTGSSFKSPNGGSISI</sequence>
<evidence type="ECO:0000313" key="3">
    <source>
        <dbReference type="Proteomes" id="UP000050424"/>
    </source>
</evidence>
<accession>A0A0P7BFK3</accession>
<feature type="region of interest" description="Disordered" evidence="1">
    <location>
        <begin position="1"/>
        <end position="21"/>
    </location>
</feature>
<protein>
    <submittedName>
        <fullName evidence="2">Uncharacterized protein</fullName>
    </submittedName>
</protein>
<dbReference type="AlphaFoldDB" id="A0A0P7BFK3"/>